<evidence type="ECO:0000256" key="1">
    <source>
        <dbReference type="ARBA" id="ARBA00022679"/>
    </source>
</evidence>
<feature type="chain" id="PRO_5047478949" description="N-acetyltransferase domain-containing protein" evidence="3">
    <location>
        <begin position="16"/>
        <end position="167"/>
    </location>
</feature>
<proteinExistence type="predicted"/>
<dbReference type="Gene3D" id="3.40.630.30">
    <property type="match status" value="1"/>
</dbReference>
<reference evidence="6" key="1">
    <citation type="journal article" date="2019" name="Int. J. Syst. Evol. Microbiol.">
        <title>The Global Catalogue of Microorganisms (GCM) 10K type strain sequencing project: providing services to taxonomists for standard genome sequencing and annotation.</title>
        <authorList>
            <consortium name="The Broad Institute Genomics Platform"/>
            <consortium name="The Broad Institute Genome Sequencing Center for Infectious Disease"/>
            <person name="Wu L."/>
            <person name="Ma J."/>
        </authorList>
    </citation>
    <scope>NUCLEOTIDE SEQUENCE [LARGE SCALE GENOMIC DNA]</scope>
    <source>
        <strain evidence="6">KCTC 23701</strain>
    </source>
</reference>
<dbReference type="Proteomes" id="UP000604737">
    <property type="component" value="Unassembled WGS sequence"/>
</dbReference>
<feature type="domain" description="N-acetyltransferase" evidence="4">
    <location>
        <begin position="1"/>
        <end position="151"/>
    </location>
</feature>
<dbReference type="InterPro" id="IPR016181">
    <property type="entry name" value="Acyl_CoA_acyltransferase"/>
</dbReference>
<keyword evidence="6" id="KW-1185">Reference proteome</keyword>
<dbReference type="CDD" id="cd04301">
    <property type="entry name" value="NAT_SF"/>
    <property type="match status" value="1"/>
</dbReference>
<dbReference type="Pfam" id="PF00583">
    <property type="entry name" value="Acetyltransf_1"/>
    <property type="match status" value="1"/>
</dbReference>
<dbReference type="PANTHER" id="PTHR43800">
    <property type="entry name" value="PEPTIDYL-LYSINE N-ACETYLTRANSFERASE YJAB"/>
    <property type="match status" value="1"/>
</dbReference>
<evidence type="ECO:0000313" key="5">
    <source>
        <dbReference type="EMBL" id="GHD64722.1"/>
    </source>
</evidence>
<evidence type="ECO:0000313" key="6">
    <source>
        <dbReference type="Proteomes" id="UP000604737"/>
    </source>
</evidence>
<feature type="signal peptide" evidence="3">
    <location>
        <begin position="1"/>
        <end position="15"/>
    </location>
</feature>
<keyword evidence="2" id="KW-0012">Acyltransferase</keyword>
<dbReference type="EMBL" id="BMYO01000006">
    <property type="protein sequence ID" value="GHD64722.1"/>
    <property type="molecule type" value="Genomic_DNA"/>
</dbReference>
<dbReference type="SUPFAM" id="SSF55729">
    <property type="entry name" value="Acyl-CoA N-acyltransferases (Nat)"/>
    <property type="match status" value="1"/>
</dbReference>
<keyword evidence="3" id="KW-0732">Signal</keyword>
<comment type="caution">
    <text evidence="5">The sequence shown here is derived from an EMBL/GenBank/DDBJ whole genome shotgun (WGS) entry which is preliminary data.</text>
</comment>
<evidence type="ECO:0000259" key="4">
    <source>
        <dbReference type="PROSITE" id="PS51186"/>
    </source>
</evidence>
<name>A0ABQ3H3M9_9NEIS</name>
<organism evidence="5 6">
    <name type="scientific">Jeongeupia chitinilytica</name>
    <dbReference type="NCBI Taxonomy" id="1041641"/>
    <lineage>
        <taxon>Bacteria</taxon>
        <taxon>Pseudomonadati</taxon>
        <taxon>Pseudomonadota</taxon>
        <taxon>Betaproteobacteria</taxon>
        <taxon>Neisseriales</taxon>
        <taxon>Chitinibacteraceae</taxon>
        <taxon>Jeongeupia</taxon>
    </lineage>
</organism>
<evidence type="ECO:0000256" key="2">
    <source>
        <dbReference type="ARBA" id="ARBA00023315"/>
    </source>
</evidence>
<sequence length="167" mass="17645">MAIVAAQPAHLPALAAIELAAAALFPPADLPPALRGRTVAAATLAAAQHDGRLWVATGPDGRVLGFALAGIVDGHWHLDEMDVHPDHAGQGLGARLLRRMLEAGAGRGFERATLTTFAHLPWNAPFYRRHGFAELPPSRCGPALTAQLEAEQATGLTRRIAMVRPLP</sequence>
<dbReference type="InterPro" id="IPR000182">
    <property type="entry name" value="GNAT_dom"/>
</dbReference>
<protein>
    <recommendedName>
        <fullName evidence="4">N-acetyltransferase domain-containing protein</fullName>
    </recommendedName>
</protein>
<keyword evidence="1" id="KW-0808">Transferase</keyword>
<dbReference type="PROSITE" id="PS51186">
    <property type="entry name" value="GNAT"/>
    <property type="match status" value="1"/>
</dbReference>
<gene>
    <name evidence="5" type="ORF">GCM10007350_24360</name>
</gene>
<evidence type="ECO:0000256" key="3">
    <source>
        <dbReference type="SAM" id="SignalP"/>
    </source>
</evidence>
<dbReference type="PANTHER" id="PTHR43800:SF1">
    <property type="entry name" value="PEPTIDYL-LYSINE N-ACETYLTRANSFERASE YJAB"/>
    <property type="match status" value="1"/>
</dbReference>
<accession>A0ABQ3H3M9</accession>